<dbReference type="EC" id="2.7.11.1" evidence="1"/>
<gene>
    <name evidence="10" type="ORF">LUZ63_000460</name>
</gene>
<evidence type="ECO:0000256" key="5">
    <source>
        <dbReference type="ARBA" id="ARBA00022777"/>
    </source>
</evidence>
<evidence type="ECO:0000256" key="2">
    <source>
        <dbReference type="ARBA" id="ARBA00022527"/>
    </source>
</evidence>
<name>A0A9Q0CV84_9POAL</name>
<keyword evidence="2" id="KW-0723">Serine/threonine-protein kinase</keyword>
<keyword evidence="4" id="KW-0547">Nucleotide-binding</keyword>
<feature type="domain" description="Protein kinase" evidence="9">
    <location>
        <begin position="1"/>
        <end position="350"/>
    </location>
</feature>
<dbReference type="GO" id="GO:0004674">
    <property type="term" value="F:protein serine/threonine kinase activity"/>
    <property type="evidence" value="ECO:0007669"/>
    <property type="project" value="UniProtKB-KW"/>
</dbReference>
<dbReference type="AlphaFoldDB" id="A0A9Q0CV84"/>
<evidence type="ECO:0000259" key="9">
    <source>
        <dbReference type="PROSITE" id="PS50011"/>
    </source>
</evidence>
<dbReference type="PANTHER" id="PTHR24343">
    <property type="entry name" value="SERINE/THREONINE KINASE"/>
    <property type="match status" value="1"/>
</dbReference>
<evidence type="ECO:0000313" key="10">
    <source>
        <dbReference type="EMBL" id="KAJ1700681.1"/>
    </source>
</evidence>
<dbReference type="Gene3D" id="1.10.510.10">
    <property type="entry name" value="Transferase(Phosphotransferase) domain 1"/>
    <property type="match status" value="1"/>
</dbReference>
<keyword evidence="3" id="KW-0808">Transferase</keyword>
<proteinExistence type="predicted"/>
<dbReference type="GO" id="GO:0005524">
    <property type="term" value="F:ATP binding"/>
    <property type="evidence" value="ECO:0007669"/>
    <property type="project" value="UniProtKB-KW"/>
</dbReference>
<dbReference type="InterPro" id="IPR000719">
    <property type="entry name" value="Prot_kinase_dom"/>
</dbReference>
<dbReference type="Pfam" id="PF00069">
    <property type="entry name" value="Pkinase"/>
    <property type="match status" value="2"/>
</dbReference>
<evidence type="ECO:0000256" key="1">
    <source>
        <dbReference type="ARBA" id="ARBA00012513"/>
    </source>
</evidence>
<comment type="catalytic activity">
    <reaction evidence="7">
        <text>L-threonyl-[protein] + ATP = O-phospho-L-threonyl-[protein] + ADP + H(+)</text>
        <dbReference type="Rhea" id="RHEA:46608"/>
        <dbReference type="Rhea" id="RHEA-COMP:11060"/>
        <dbReference type="Rhea" id="RHEA-COMP:11605"/>
        <dbReference type="ChEBI" id="CHEBI:15378"/>
        <dbReference type="ChEBI" id="CHEBI:30013"/>
        <dbReference type="ChEBI" id="CHEBI:30616"/>
        <dbReference type="ChEBI" id="CHEBI:61977"/>
        <dbReference type="ChEBI" id="CHEBI:456216"/>
        <dbReference type="EC" id="2.7.11.1"/>
    </reaction>
</comment>
<reference evidence="10" key="1">
    <citation type="journal article" date="2022" name="Cell">
        <title>Repeat-based holocentromeres influence genome architecture and karyotype evolution.</title>
        <authorList>
            <person name="Hofstatter P.G."/>
            <person name="Thangavel G."/>
            <person name="Lux T."/>
            <person name="Neumann P."/>
            <person name="Vondrak T."/>
            <person name="Novak P."/>
            <person name="Zhang M."/>
            <person name="Costa L."/>
            <person name="Castellani M."/>
            <person name="Scott A."/>
            <person name="Toegelov H."/>
            <person name="Fuchs J."/>
            <person name="Mata-Sucre Y."/>
            <person name="Dias Y."/>
            <person name="Vanzela A.L.L."/>
            <person name="Huettel B."/>
            <person name="Almeida C.C.S."/>
            <person name="Simkova H."/>
            <person name="Souza G."/>
            <person name="Pedrosa-Harand A."/>
            <person name="Macas J."/>
            <person name="Mayer K.F.X."/>
            <person name="Houben A."/>
            <person name="Marques A."/>
        </authorList>
    </citation>
    <scope>NUCLEOTIDE SEQUENCE</scope>
    <source>
        <strain evidence="10">RhyBre1mFocal</strain>
    </source>
</reference>
<evidence type="ECO:0000256" key="8">
    <source>
        <dbReference type="ARBA" id="ARBA00048679"/>
    </source>
</evidence>
<dbReference type="EMBL" id="JAMQYH010000001">
    <property type="protein sequence ID" value="KAJ1700681.1"/>
    <property type="molecule type" value="Genomic_DNA"/>
</dbReference>
<evidence type="ECO:0000256" key="6">
    <source>
        <dbReference type="ARBA" id="ARBA00022840"/>
    </source>
</evidence>
<keyword evidence="5" id="KW-0418">Kinase</keyword>
<keyword evidence="11" id="KW-1185">Reference proteome</keyword>
<evidence type="ECO:0000256" key="7">
    <source>
        <dbReference type="ARBA" id="ARBA00047899"/>
    </source>
</evidence>
<comment type="catalytic activity">
    <reaction evidence="8">
        <text>L-seryl-[protein] + ATP = O-phospho-L-seryl-[protein] + ADP + H(+)</text>
        <dbReference type="Rhea" id="RHEA:17989"/>
        <dbReference type="Rhea" id="RHEA-COMP:9863"/>
        <dbReference type="Rhea" id="RHEA-COMP:11604"/>
        <dbReference type="ChEBI" id="CHEBI:15378"/>
        <dbReference type="ChEBI" id="CHEBI:29999"/>
        <dbReference type="ChEBI" id="CHEBI:30616"/>
        <dbReference type="ChEBI" id="CHEBI:83421"/>
        <dbReference type="ChEBI" id="CHEBI:456216"/>
        <dbReference type="EC" id="2.7.11.1"/>
    </reaction>
</comment>
<evidence type="ECO:0000256" key="3">
    <source>
        <dbReference type="ARBA" id="ARBA00022679"/>
    </source>
</evidence>
<dbReference type="Proteomes" id="UP001151287">
    <property type="component" value="Unassembled WGS sequence"/>
</dbReference>
<keyword evidence="6" id="KW-0067">ATP-binding</keyword>
<evidence type="ECO:0000313" key="11">
    <source>
        <dbReference type="Proteomes" id="UP001151287"/>
    </source>
</evidence>
<dbReference type="SUPFAM" id="SSF56112">
    <property type="entry name" value="Protein kinase-like (PK-like)"/>
    <property type="match status" value="2"/>
</dbReference>
<dbReference type="Gene3D" id="3.30.200.20">
    <property type="entry name" value="Phosphorylase Kinase, domain 1"/>
    <property type="match status" value="1"/>
</dbReference>
<comment type="caution">
    <text evidence="10">The sequence shown here is derived from an EMBL/GenBank/DDBJ whole genome shotgun (WGS) entry which is preliminary data.</text>
</comment>
<dbReference type="PROSITE" id="PS50011">
    <property type="entry name" value="PROTEIN_KINASE_DOM"/>
    <property type="match status" value="1"/>
</dbReference>
<dbReference type="PANTHER" id="PTHR24343:SF376">
    <property type="entry name" value="SERINE_THREONINE-PROTEIN KINASE SRK2A-RELATED"/>
    <property type="match status" value="1"/>
</dbReference>
<protein>
    <recommendedName>
        <fullName evidence="1">non-specific serine/threonine protein kinase</fullName>
        <ecNumber evidence="1">2.7.11.1</ecNumber>
    </recommendedName>
</protein>
<dbReference type="InterPro" id="IPR011009">
    <property type="entry name" value="Kinase-like_dom_sf"/>
</dbReference>
<dbReference type="OrthoDB" id="10252171at2759"/>
<accession>A0A9Q0CV84</accession>
<evidence type="ECO:0000256" key="4">
    <source>
        <dbReference type="ARBA" id="ARBA00022741"/>
    </source>
</evidence>
<organism evidence="10 11">
    <name type="scientific">Rhynchospora breviuscula</name>
    <dbReference type="NCBI Taxonomy" id="2022672"/>
    <lineage>
        <taxon>Eukaryota</taxon>
        <taxon>Viridiplantae</taxon>
        <taxon>Streptophyta</taxon>
        <taxon>Embryophyta</taxon>
        <taxon>Tracheophyta</taxon>
        <taxon>Spermatophyta</taxon>
        <taxon>Magnoliopsida</taxon>
        <taxon>Liliopsida</taxon>
        <taxon>Poales</taxon>
        <taxon>Cyperaceae</taxon>
        <taxon>Cyperoideae</taxon>
        <taxon>Rhynchosporeae</taxon>
        <taxon>Rhynchospora</taxon>
    </lineage>
</organism>
<sequence length="423" mass="49186">MEKYEDLGAGNFEGSRKMRNRDTEELVSVKLIPRGHKIDDYLEWRILNHWSLTHPNVIRFKEVVLTPTHLAIVMEHASDGVLFDRISNAGPLSEDEARYFFQQLICGVSYCHFMQICNQDLRLENVLLNGNHLPQLKICDFDYTKSSLLRSSPQLTVGKLAYIAPEVIFYHDYNGEASKIVHVSKEVLKFLYKVEQNRPLSRPESDVCFVLEDYIEELSNAEADLDLRTFKWLAEEIDMAERHHIISDDDANSRDVYKEHILSLLATAQLADVWSCGITLCLMLVGASVFQDPDDPENSAKIIKRIMLAEYKIPDHIHISQDCQQLLTRIFVANPDERIKIQEIRQHPWFLKNLPEELSETAQVLYYKRDTTEHMHSLQTKEEIMQIVTEARNPPPSSPEIEEDQVVEDIDWFPEMYEMPRAR</sequence>